<comment type="caution">
    <text evidence="2">The sequence shown here is derived from an EMBL/GenBank/DDBJ whole genome shotgun (WGS) entry which is preliminary data.</text>
</comment>
<reference evidence="2 3" key="1">
    <citation type="submission" date="2023-10" db="EMBL/GenBank/DDBJ databases">
        <title>Draft genome sequence of Xylaria bambusicola isolate GMP-LS, the root and basal stem rot pathogen of sugarcane in Indonesia.</title>
        <authorList>
            <person name="Selvaraj P."/>
            <person name="Muralishankar V."/>
            <person name="Muruganantham S."/>
            <person name="Sp S."/>
            <person name="Haryani S."/>
            <person name="Lau K.J.X."/>
            <person name="Naqvi N.I."/>
        </authorList>
    </citation>
    <scope>NUCLEOTIDE SEQUENCE [LARGE SCALE GENOMIC DNA]</scope>
    <source>
        <strain evidence="2">GMP-LS</strain>
    </source>
</reference>
<evidence type="ECO:0000256" key="1">
    <source>
        <dbReference type="SAM" id="MobiDB-lite"/>
    </source>
</evidence>
<name>A0AAN7Z581_9PEZI</name>
<proteinExistence type="predicted"/>
<organism evidence="2 3">
    <name type="scientific">Xylaria bambusicola</name>
    <dbReference type="NCBI Taxonomy" id="326684"/>
    <lineage>
        <taxon>Eukaryota</taxon>
        <taxon>Fungi</taxon>
        <taxon>Dikarya</taxon>
        <taxon>Ascomycota</taxon>
        <taxon>Pezizomycotina</taxon>
        <taxon>Sordariomycetes</taxon>
        <taxon>Xylariomycetidae</taxon>
        <taxon>Xylariales</taxon>
        <taxon>Xylariaceae</taxon>
        <taxon>Xylaria</taxon>
    </lineage>
</organism>
<dbReference type="Proteomes" id="UP001305414">
    <property type="component" value="Unassembled WGS sequence"/>
</dbReference>
<gene>
    <name evidence="2" type="ORF">RRF57_013325</name>
</gene>
<protein>
    <submittedName>
        <fullName evidence="2">Uncharacterized protein</fullName>
    </submittedName>
</protein>
<keyword evidence="3" id="KW-1185">Reference proteome</keyword>
<feature type="region of interest" description="Disordered" evidence="1">
    <location>
        <begin position="65"/>
        <end position="124"/>
    </location>
</feature>
<dbReference type="AlphaFoldDB" id="A0AAN7Z581"/>
<feature type="compositionally biased region" description="Low complexity" evidence="1">
    <location>
        <begin position="98"/>
        <end position="109"/>
    </location>
</feature>
<sequence>MSYLIDAPARRLCGDLGLENFKVLDPNIGVGAFYEVPLKLAMEKMPAPSAELSWDPKEKSWLIVARRGGPSDAGNKRKRSVEKHGEFEGSSSNRTERIVTSSISSVTSEKNTTPSEPGLSRPSIFSGGVLQINSNLDMDVSGNSLSQHNTEYSALGFDAEDIDWGGLFGG</sequence>
<evidence type="ECO:0000313" key="3">
    <source>
        <dbReference type="Proteomes" id="UP001305414"/>
    </source>
</evidence>
<dbReference type="EMBL" id="JAWHQM010000161">
    <property type="protein sequence ID" value="KAK5637610.1"/>
    <property type="molecule type" value="Genomic_DNA"/>
</dbReference>
<evidence type="ECO:0000313" key="2">
    <source>
        <dbReference type="EMBL" id="KAK5637610.1"/>
    </source>
</evidence>
<accession>A0AAN7Z581</accession>